<accession>A0AAV0IYH5</accession>
<evidence type="ECO:0000313" key="2">
    <source>
        <dbReference type="EMBL" id="CAI0402711.1"/>
    </source>
</evidence>
<reference evidence="2" key="1">
    <citation type="submission" date="2022-08" db="EMBL/GenBank/DDBJ databases">
        <authorList>
            <person name="Gutierrez-Valencia J."/>
        </authorList>
    </citation>
    <scope>NUCLEOTIDE SEQUENCE</scope>
</reference>
<feature type="region of interest" description="Disordered" evidence="1">
    <location>
        <begin position="1"/>
        <end position="31"/>
    </location>
</feature>
<sequence length="72" mass="7748">MREEEDTMVELGSRREGLYTGRAIPTQPAPPRGNFVECGEESFFGYAPGTVKGVAPMSGAAEKGRELAMVNI</sequence>
<protein>
    <submittedName>
        <fullName evidence="2">Uncharacterized protein</fullName>
    </submittedName>
</protein>
<dbReference type="Proteomes" id="UP001154282">
    <property type="component" value="Unassembled WGS sequence"/>
</dbReference>
<dbReference type="AlphaFoldDB" id="A0AAV0IYH5"/>
<evidence type="ECO:0000256" key="1">
    <source>
        <dbReference type="SAM" id="MobiDB-lite"/>
    </source>
</evidence>
<organism evidence="2 3">
    <name type="scientific">Linum tenue</name>
    <dbReference type="NCBI Taxonomy" id="586396"/>
    <lineage>
        <taxon>Eukaryota</taxon>
        <taxon>Viridiplantae</taxon>
        <taxon>Streptophyta</taxon>
        <taxon>Embryophyta</taxon>
        <taxon>Tracheophyta</taxon>
        <taxon>Spermatophyta</taxon>
        <taxon>Magnoliopsida</taxon>
        <taxon>eudicotyledons</taxon>
        <taxon>Gunneridae</taxon>
        <taxon>Pentapetalae</taxon>
        <taxon>rosids</taxon>
        <taxon>fabids</taxon>
        <taxon>Malpighiales</taxon>
        <taxon>Linaceae</taxon>
        <taxon>Linum</taxon>
    </lineage>
</organism>
<dbReference type="EMBL" id="CAMGYJ010000004">
    <property type="protein sequence ID" value="CAI0402711.1"/>
    <property type="molecule type" value="Genomic_DNA"/>
</dbReference>
<proteinExistence type="predicted"/>
<comment type="caution">
    <text evidence="2">The sequence shown here is derived from an EMBL/GenBank/DDBJ whole genome shotgun (WGS) entry which is preliminary data.</text>
</comment>
<evidence type="ECO:0000313" key="3">
    <source>
        <dbReference type="Proteomes" id="UP001154282"/>
    </source>
</evidence>
<keyword evidence="3" id="KW-1185">Reference proteome</keyword>
<name>A0AAV0IYH5_9ROSI</name>
<gene>
    <name evidence="2" type="ORF">LITE_LOCUS11728</name>
</gene>